<dbReference type="AlphaFoldDB" id="D8JQE3"/>
<dbReference type="PIRSF" id="PIRSF031780">
    <property type="entry name" value="UCP031780"/>
    <property type="match status" value="1"/>
</dbReference>
<dbReference type="InterPro" id="IPR009945">
    <property type="entry name" value="ATPase_inh_sub_z"/>
</dbReference>
<dbReference type="Proteomes" id="UP000002033">
    <property type="component" value="Chromosome"/>
</dbReference>
<dbReference type="KEGG" id="hdn:Hden_2098"/>
<accession>D8JQE3</accession>
<evidence type="ECO:0000313" key="1">
    <source>
        <dbReference type="EMBL" id="ADJ23897.1"/>
    </source>
</evidence>
<name>D8JQE3_HYPDA</name>
<dbReference type="eggNOG" id="COG5467">
    <property type="taxonomic scope" value="Bacteria"/>
</dbReference>
<evidence type="ECO:0000313" key="2">
    <source>
        <dbReference type="Proteomes" id="UP000002033"/>
    </source>
</evidence>
<dbReference type="RefSeq" id="WP_013216056.1">
    <property type="nucleotide sequence ID" value="NC_014313.1"/>
</dbReference>
<gene>
    <name evidence="1" type="ordered locus">Hden_2098</name>
</gene>
<dbReference type="Pfam" id="PF07345">
    <property type="entry name" value="ATPaseInh_sub_z"/>
    <property type="match status" value="1"/>
</dbReference>
<reference evidence="2" key="1">
    <citation type="journal article" date="2011" name="J. Bacteriol.">
        <title>Genome sequences of eight morphologically diverse alphaproteobacteria.</title>
        <authorList>
            <consortium name="US DOE Joint Genome Institute"/>
            <person name="Brown P.J."/>
            <person name="Kysela D.T."/>
            <person name="Buechlein A."/>
            <person name="Hemmerich C."/>
            <person name="Brun Y.V."/>
        </authorList>
    </citation>
    <scope>NUCLEOTIDE SEQUENCE [LARGE SCALE GENOMIC DNA]</scope>
    <source>
        <strain evidence="2">ATCC 51888 / DSM 1869 / NCIB 11706 / TK 0415</strain>
    </source>
</reference>
<dbReference type="STRING" id="582899.Hden_2098"/>
<organism evidence="1 2">
    <name type="scientific">Hyphomicrobium denitrificans (strain ATCC 51888 / DSM 1869 / NCIMB 11706 / TK 0415)</name>
    <dbReference type="NCBI Taxonomy" id="582899"/>
    <lineage>
        <taxon>Bacteria</taxon>
        <taxon>Pseudomonadati</taxon>
        <taxon>Pseudomonadota</taxon>
        <taxon>Alphaproteobacteria</taxon>
        <taxon>Hyphomicrobiales</taxon>
        <taxon>Hyphomicrobiaceae</taxon>
        <taxon>Hyphomicrobium</taxon>
    </lineage>
</organism>
<dbReference type="OrthoDB" id="9810387at2"/>
<proteinExistence type="predicted"/>
<dbReference type="InterPro" id="IPR038293">
    <property type="entry name" value="ATPase_inh_sub_z_sf"/>
</dbReference>
<protein>
    <recommendedName>
        <fullName evidence="3">DUF1476 domain-containing protein</fullName>
    </recommendedName>
</protein>
<keyword evidence="2" id="KW-1185">Reference proteome</keyword>
<evidence type="ECO:0008006" key="3">
    <source>
        <dbReference type="Google" id="ProtNLM"/>
    </source>
</evidence>
<sequence length="107" mass="11836">MTTFNEREQGFEKKFALDSELKFKAESRRNKAVAEWAGAKLGLNDEQLHNYIKEVRKADLAEAGDDDVFRKLKGDFAAKGVAIDDAEIRSVMASALAQAVTDLESKG</sequence>
<dbReference type="HOGENOM" id="CLU_146724_0_0_5"/>
<dbReference type="EMBL" id="CP002083">
    <property type="protein sequence ID" value="ADJ23897.1"/>
    <property type="molecule type" value="Genomic_DNA"/>
</dbReference>
<dbReference type="Gene3D" id="1.10.790.20">
    <property type="entry name" value="Domain of unknown function DUF1476"/>
    <property type="match status" value="1"/>
</dbReference>